<name>A0ABU5Q5J6_9BACT</name>
<evidence type="ECO:0000256" key="1">
    <source>
        <dbReference type="SAM" id="SignalP"/>
    </source>
</evidence>
<feature type="chain" id="PRO_5045921957" evidence="1">
    <location>
        <begin position="20"/>
        <end position="188"/>
    </location>
</feature>
<sequence length="188" mass="20557">MKKIVILLSCLVVSVASYAQQWKVDKAHSKVGFTVTHLMLSEVDGNFKNFDATITSSKDDFTDAVFEISADISSVSTDNEMRDGHLKKADMFDAEKFPKFTFKSTSITKLDGKKYKLAGNLTLKGVTKPVTFDLTLNGVGKNMRTQKPIAGFKLSGTIKRTDFGVGGMPDAVVSEEVEVRAVGEFGKE</sequence>
<evidence type="ECO:0000259" key="2">
    <source>
        <dbReference type="SMART" id="SM00867"/>
    </source>
</evidence>
<feature type="domain" description="Lipid/polyisoprenoid-binding YceI-like" evidence="2">
    <location>
        <begin position="21"/>
        <end position="186"/>
    </location>
</feature>
<dbReference type="EMBL" id="JAYFUM010000001">
    <property type="protein sequence ID" value="MEA5137709.1"/>
    <property type="molecule type" value="Genomic_DNA"/>
</dbReference>
<dbReference type="Gene3D" id="2.40.128.110">
    <property type="entry name" value="Lipid/polyisoprenoid-binding, YceI-like"/>
    <property type="match status" value="1"/>
</dbReference>
<dbReference type="SUPFAM" id="SSF101874">
    <property type="entry name" value="YceI-like"/>
    <property type="match status" value="1"/>
</dbReference>
<dbReference type="InterPro" id="IPR007372">
    <property type="entry name" value="Lipid/polyisoprenoid-bd_YceI"/>
</dbReference>
<organism evidence="3 4">
    <name type="scientific">Arcicella rigui</name>
    <dbReference type="NCBI Taxonomy" id="797020"/>
    <lineage>
        <taxon>Bacteria</taxon>
        <taxon>Pseudomonadati</taxon>
        <taxon>Bacteroidota</taxon>
        <taxon>Cytophagia</taxon>
        <taxon>Cytophagales</taxon>
        <taxon>Flectobacillaceae</taxon>
        <taxon>Arcicella</taxon>
    </lineage>
</organism>
<evidence type="ECO:0000313" key="4">
    <source>
        <dbReference type="Proteomes" id="UP001302949"/>
    </source>
</evidence>
<protein>
    <submittedName>
        <fullName evidence="3">YceI family protein</fullName>
    </submittedName>
</protein>
<gene>
    <name evidence="3" type="ORF">VB248_01115</name>
</gene>
<dbReference type="RefSeq" id="WP_323294888.1">
    <property type="nucleotide sequence ID" value="NZ_JAYFUM010000001.1"/>
</dbReference>
<comment type="caution">
    <text evidence="3">The sequence shown here is derived from an EMBL/GenBank/DDBJ whole genome shotgun (WGS) entry which is preliminary data.</text>
</comment>
<dbReference type="Proteomes" id="UP001302949">
    <property type="component" value="Unassembled WGS sequence"/>
</dbReference>
<evidence type="ECO:0000313" key="3">
    <source>
        <dbReference type="EMBL" id="MEA5137709.1"/>
    </source>
</evidence>
<dbReference type="PANTHER" id="PTHR34406">
    <property type="entry name" value="PROTEIN YCEI"/>
    <property type="match status" value="1"/>
</dbReference>
<dbReference type="PANTHER" id="PTHR34406:SF1">
    <property type="entry name" value="PROTEIN YCEI"/>
    <property type="match status" value="1"/>
</dbReference>
<feature type="signal peptide" evidence="1">
    <location>
        <begin position="1"/>
        <end position="19"/>
    </location>
</feature>
<accession>A0ABU5Q5J6</accession>
<proteinExistence type="predicted"/>
<dbReference type="InterPro" id="IPR036761">
    <property type="entry name" value="TTHA0802/YceI-like_sf"/>
</dbReference>
<dbReference type="SMART" id="SM00867">
    <property type="entry name" value="YceI"/>
    <property type="match status" value="1"/>
</dbReference>
<keyword evidence="4" id="KW-1185">Reference proteome</keyword>
<keyword evidence="1" id="KW-0732">Signal</keyword>
<reference evidence="3 4" key="1">
    <citation type="submission" date="2023-12" db="EMBL/GenBank/DDBJ databases">
        <title>Novel species of the genus Arcicella isolated from rivers.</title>
        <authorList>
            <person name="Lu H."/>
        </authorList>
    </citation>
    <scope>NUCLEOTIDE SEQUENCE [LARGE SCALE GENOMIC DNA]</scope>
    <source>
        <strain evidence="3 4">KCTC 23307</strain>
    </source>
</reference>
<dbReference type="Pfam" id="PF04264">
    <property type="entry name" value="YceI"/>
    <property type="match status" value="1"/>
</dbReference>